<name>A0A7V1CWQ6_9GAMM</name>
<dbReference type="CDD" id="cd00093">
    <property type="entry name" value="HTH_XRE"/>
    <property type="match status" value="1"/>
</dbReference>
<reference evidence="2" key="1">
    <citation type="journal article" date="2020" name="mSystems">
        <title>Genome- and Community-Level Interaction Insights into Carbon Utilization and Element Cycling Functions of Hydrothermarchaeota in Hydrothermal Sediment.</title>
        <authorList>
            <person name="Zhou Z."/>
            <person name="Liu Y."/>
            <person name="Xu W."/>
            <person name="Pan J."/>
            <person name="Luo Z.H."/>
            <person name="Li M."/>
        </authorList>
    </citation>
    <scope>NUCLEOTIDE SEQUENCE [LARGE SCALE GENOMIC DNA]</scope>
    <source>
        <strain evidence="2">HyVt-346</strain>
    </source>
</reference>
<dbReference type="Pfam" id="PF01381">
    <property type="entry name" value="HTH_3"/>
    <property type="match status" value="1"/>
</dbReference>
<dbReference type="Proteomes" id="UP000886188">
    <property type="component" value="Unassembled WGS sequence"/>
</dbReference>
<dbReference type="SMART" id="SM00530">
    <property type="entry name" value="HTH_XRE"/>
    <property type="match status" value="1"/>
</dbReference>
<dbReference type="SUPFAM" id="SSF47413">
    <property type="entry name" value="lambda repressor-like DNA-binding domains"/>
    <property type="match status" value="1"/>
</dbReference>
<evidence type="ECO:0000313" key="2">
    <source>
        <dbReference type="EMBL" id="HEA15763.1"/>
    </source>
</evidence>
<gene>
    <name evidence="2" type="ORF">ENH88_04795</name>
</gene>
<dbReference type="InterPro" id="IPR010982">
    <property type="entry name" value="Lambda_DNA-bd_dom_sf"/>
</dbReference>
<feature type="domain" description="HTH cro/C1-type" evidence="1">
    <location>
        <begin position="19"/>
        <end position="67"/>
    </location>
</feature>
<dbReference type="PROSITE" id="PS50943">
    <property type="entry name" value="HTH_CROC1"/>
    <property type="match status" value="1"/>
</dbReference>
<evidence type="ECO:0000259" key="1">
    <source>
        <dbReference type="PROSITE" id="PS50943"/>
    </source>
</evidence>
<dbReference type="AlphaFoldDB" id="A0A7V1CWQ6"/>
<dbReference type="Gene3D" id="1.10.260.40">
    <property type="entry name" value="lambda repressor-like DNA-binding domains"/>
    <property type="match status" value="1"/>
</dbReference>
<dbReference type="InterPro" id="IPR001387">
    <property type="entry name" value="Cro/C1-type_HTH"/>
</dbReference>
<dbReference type="GO" id="GO:0003677">
    <property type="term" value="F:DNA binding"/>
    <property type="evidence" value="ECO:0007669"/>
    <property type="project" value="InterPro"/>
</dbReference>
<comment type="caution">
    <text evidence="2">The sequence shown here is derived from an EMBL/GenBank/DDBJ whole genome shotgun (WGS) entry which is preliminary data.</text>
</comment>
<sequence>MDIKIAFGRVLRDVRKNGKKKMSQESLALEANIDRAHVSKLEQGVFQPTLSTIFDMAKVLECSPAELVDLVDKELRANQDT</sequence>
<protein>
    <submittedName>
        <fullName evidence="2">XRE family transcriptional regulator</fullName>
    </submittedName>
</protein>
<dbReference type="RefSeq" id="WP_304180249.1">
    <property type="nucleotide sequence ID" value="NZ_DRGM01000049.1"/>
</dbReference>
<organism evidence="2">
    <name type="scientific">Pseudoalteromonas prydzensis</name>
    <dbReference type="NCBI Taxonomy" id="182141"/>
    <lineage>
        <taxon>Bacteria</taxon>
        <taxon>Pseudomonadati</taxon>
        <taxon>Pseudomonadota</taxon>
        <taxon>Gammaproteobacteria</taxon>
        <taxon>Alteromonadales</taxon>
        <taxon>Pseudoalteromonadaceae</taxon>
        <taxon>Pseudoalteromonas</taxon>
    </lineage>
</organism>
<dbReference type="EMBL" id="DRGM01000049">
    <property type="protein sequence ID" value="HEA15763.1"/>
    <property type="molecule type" value="Genomic_DNA"/>
</dbReference>
<proteinExistence type="predicted"/>
<accession>A0A7V1CWQ6</accession>